<dbReference type="Proteomes" id="UP000183400">
    <property type="component" value="Unassembled WGS sequence"/>
</dbReference>
<dbReference type="EMBL" id="FNNP01000004">
    <property type="protein sequence ID" value="SDX27377.1"/>
    <property type="molecule type" value="Genomic_DNA"/>
</dbReference>
<accession>A0A1H3ACD2</accession>
<sequence length="53" mass="5995">MVYWINRITSFLRTHYVEKSGRLLFASKVGCDPVKPAGRNGLNSSTKAGYEQF</sequence>
<protein>
    <submittedName>
        <fullName evidence="1">Uncharacterized protein</fullName>
    </submittedName>
</protein>
<organism evidence="1 2">
    <name type="scientific">Ruegeria halocynthiae</name>
    <dbReference type="NCBI Taxonomy" id="985054"/>
    <lineage>
        <taxon>Bacteria</taxon>
        <taxon>Pseudomonadati</taxon>
        <taxon>Pseudomonadota</taxon>
        <taxon>Alphaproteobacteria</taxon>
        <taxon>Rhodobacterales</taxon>
        <taxon>Roseobacteraceae</taxon>
        <taxon>Ruegeria</taxon>
    </lineage>
</organism>
<evidence type="ECO:0000313" key="1">
    <source>
        <dbReference type="EMBL" id="SDX27377.1"/>
    </source>
</evidence>
<dbReference type="AlphaFoldDB" id="A0A1H3ACD2"/>
<dbReference type="STRING" id="985054.SAMN05444358_104127"/>
<keyword evidence="2" id="KW-1185">Reference proteome</keyword>
<name>A0A1H3ACD2_9RHOB</name>
<reference evidence="2" key="1">
    <citation type="submission" date="2016-10" db="EMBL/GenBank/DDBJ databases">
        <authorList>
            <person name="Varghese N."/>
            <person name="Submissions S."/>
        </authorList>
    </citation>
    <scope>NUCLEOTIDE SEQUENCE [LARGE SCALE GENOMIC DNA]</scope>
    <source>
        <strain evidence="2">DSM 27839</strain>
    </source>
</reference>
<gene>
    <name evidence="1" type="ORF">SAMN05444358_104127</name>
</gene>
<evidence type="ECO:0000313" key="2">
    <source>
        <dbReference type="Proteomes" id="UP000183400"/>
    </source>
</evidence>
<proteinExistence type="predicted"/>